<comment type="caution">
    <text evidence="8">The sequence shown here is derived from an EMBL/GenBank/DDBJ whole genome shotgun (WGS) entry which is preliminary data.</text>
</comment>
<keyword evidence="4" id="KW-0805">Transcription regulation</keyword>
<dbReference type="AlphaFoldDB" id="A0A9W4WUR2"/>
<dbReference type="GO" id="GO:0016592">
    <property type="term" value="C:mediator complex"/>
    <property type="evidence" value="ECO:0007669"/>
    <property type="project" value="InterPro"/>
</dbReference>
<protein>
    <recommendedName>
        <fullName evidence="3">Mediator of RNA polymerase II transcription subunit 29</fullName>
    </recommendedName>
    <alternativeName>
        <fullName evidence="7">Mediator complex subunit 29</fullName>
    </alternativeName>
</protein>
<comment type="similarity">
    <text evidence="2">Belongs to the Mediator complex subunit 29 family.</text>
</comment>
<gene>
    <name evidence="8" type="ORF">FWILDA_LOCUS1897</name>
</gene>
<reference evidence="8" key="1">
    <citation type="submission" date="2022-08" db="EMBL/GenBank/DDBJ databases">
        <authorList>
            <person name="Kallberg Y."/>
            <person name="Tangrot J."/>
            <person name="Rosling A."/>
        </authorList>
    </citation>
    <scope>NUCLEOTIDE SEQUENCE</scope>
    <source>
        <strain evidence="8">Wild A</strain>
    </source>
</reference>
<organism evidence="8 9">
    <name type="scientific">Funneliformis geosporum</name>
    <dbReference type="NCBI Taxonomy" id="1117311"/>
    <lineage>
        <taxon>Eukaryota</taxon>
        <taxon>Fungi</taxon>
        <taxon>Fungi incertae sedis</taxon>
        <taxon>Mucoromycota</taxon>
        <taxon>Glomeromycotina</taxon>
        <taxon>Glomeromycetes</taxon>
        <taxon>Glomerales</taxon>
        <taxon>Glomeraceae</taxon>
        <taxon>Funneliformis</taxon>
    </lineage>
</organism>
<evidence type="ECO:0000256" key="7">
    <source>
        <dbReference type="ARBA" id="ARBA00031963"/>
    </source>
</evidence>
<proteinExistence type="inferred from homology"/>
<comment type="subcellular location">
    <subcellularLocation>
        <location evidence="1">Nucleus</location>
    </subcellularLocation>
</comment>
<keyword evidence="5" id="KW-0804">Transcription</keyword>
<dbReference type="Pfam" id="PF11568">
    <property type="entry name" value="Med29"/>
    <property type="match status" value="1"/>
</dbReference>
<evidence type="ECO:0000313" key="9">
    <source>
        <dbReference type="Proteomes" id="UP001153678"/>
    </source>
</evidence>
<dbReference type="InterPro" id="IPR021018">
    <property type="entry name" value="Mediator_Med29_met"/>
</dbReference>
<dbReference type="Proteomes" id="UP001153678">
    <property type="component" value="Unassembled WGS sequence"/>
</dbReference>
<keyword evidence="9" id="KW-1185">Reference proteome</keyword>
<evidence type="ECO:0000256" key="4">
    <source>
        <dbReference type="ARBA" id="ARBA00023015"/>
    </source>
</evidence>
<evidence type="ECO:0000256" key="3">
    <source>
        <dbReference type="ARBA" id="ARBA00019684"/>
    </source>
</evidence>
<evidence type="ECO:0000256" key="5">
    <source>
        <dbReference type="ARBA" id="ARBA00023163"/>
    </source>
</evidence>
<evidence type="ECO:0000256" key="6">
    <source>
        <dbReference type="ARBA" id="ARBA00023242"/>
    </source>
</evidence>
<dbReference type="OrthoDB" id="2412678at2759"/>
<accession>A0A9W4WUR2</accession>
<evidence type="ECO:0000256" key="1">
    <source>
        <dbReference type="ARBA" id="ARBA00004123"/>
    </source>
</evidence>
<evidence type="ECO:0000313" key="8">
    <source>
        <dbReference type="EMBL" id="CAI2165091.1"/>
    </source>
</evidence>
<sequence length="140" mass="16120">MSSSNPFPSLENNIQLLRTSLNAIYGRTSNIIEHRSAPSHQQTSYEPSKEDLDALESMKTQFHAVCDELYLNLQNAKKVLLRDYHENYKDLILENKQREEINAERMRIQNEKIASLGKVLEVDKLPAQDVSSEIVKMDES</sequence>
<keyword evidence="6" id="KW-0539">Nucleus</keyword>
<name>A0A9W4WUR2_9GLOM</name>
<evidence type="ECO:0000256" key="2">
    <source>
        <dbReference type="ARBA" id="ARBA00009851"/>
    </source>
</evidence>
<dbReference type="EMBL" id="CAMKVN010000196">
    <property type="protein sequence ID" value="CAI2165091.1"/>
    <property type="molecule type" value="Genomic_DNA"/>
</dbReference>